<feature type="region of interest" description="Disordered" evidence="1">
    <location>
        <begin position="297"/>
        <end position="319"/>
    </location>
</feature>
<keyword evidence="4" id="KW-1185">Reference proteome</keyword>
<evidence type="ECO:0000313" key="4">
    <source>
        <dbReference type="Proteomes" id="UP000694941"/>
    </source>
</evidence>
<evidence type="ECO:0000256" key="1">
    <source>
        <dbReference type="SAM" id="MobiDB-lite"/>
    </source>
</evidence>
<gene>
    <name evidence="5" type="primary">LOC106472934</name>
</gene>
<name>A0ABM1TMS1_LIMPO</name>
<dbReference type="GeneID" id="106472934"/>
<feature type="transmembrane region" description="Helical" evidence="2">
    <location>
        <begin position="136"/>
        <end position="153"/>
    </location>
</feature>
<organism evidence="4 5">
    <name type="scientific">Limulus polyphemus</name>
    <name type="common">Atlantic horseshoe crab</name>
    <dbReference type="NCBI Taxonomy" id="6850"/>
    <lineage>
        <taxon>Eukaryota</taxon>
        <taxon>Metazoa</taxon>
        <taxon>Ecdysozoa</taxon>
        <taxon>Arthropoda</taxon>
        <taxon>Chelicerata</taxon>
        <taxon>Merostomata</taxon>
        <taxon>Xiphosura</taxon>
        <taxon>Limulidae</taxon>
        <taxon>Limulus</taxon>
    </lineage>
</organism>
<proteinExistence type="predicted"/>
<evidence type="ECO:0000256" key="2">
    <source>
        <dbReference type="SAM" id="Phobius"/>
    </source>
</evidence>
<protein>
    <submittedName>
        <fullName evidence="5">Copine-8-like</fullName>
    </submittedName>
</protein>
<evidence type="ECO:0000259" key="3">
    <source>
        <dbReference type="Pfam" id="PF07002"/>
    </source>
</evidence>
<dbReference type="PANTHER" id="PTHR10857:SF106">
    <property type="entry name" value="C2 DOMAIN-CONTAINING PROTEIN"/>
    <property type="match status" value="1"/>
</dbReference>
<feature type="transmembrane region" description="Helical" evidence="2">
    <location>
        <begin position="113"/>
        <end position="130"/>
    </location>
</feature>
<feature type="domain" description="Copine C-terminal" evidence="3">
    <location>
        <begin position="62"/>
        <end position="116"/>
    </location>
</feature>
<dbReference type="InterPro" id="IPR010734">
    <property type="entry name" value="Copine_C"/>
</dbReference>
<dbReference type="RefSeq" id="XP_022257177.1">
    <property type="nucleotide sequence ID" value="XM_022401469.1"/>
</dbReference>
<dbReference type="InterPro" id="IPR036465">
    <property type="entry name" value="vWFA_dom_sf"/>
</dbReference>
<reference evidence="5" key="1">
    <citation type="submission" date="2025-08" db="UniProtKB">
        <authorList>
            <consortium name="RefSeq"/>
        </authorList>
    </citation>
    <scope>IDENTIFICATION</scope>
    <source>
        <tissue evidence="5">Muscle</tissue>
    </source>
</reference>
<dbReference type="Pfam" id="PF07002">
    <property type="entry name" value="Copine"/>
    <property type="match status" value="2"/>
</dbReference>
<feature type="domain" description="Copine C-terminal" evidence="3">
    <location>
        <begin position="170"/>
        <end position="295"/>
    </location>
</feature>
<dbReference type="PANTHER" id="PTHR10857">
    <property type="entry name" value="COPINE"/>
    <property type="match status" value="1"/>
</dbReference>
<dbReference type="Proteomes" id="UP000694941">
    <property type="component" value="Unplaced"/>
</dbReference>
<dbReference type="SUPFAM" id="SSF53300">
    <property type="entry name" value="vWA-like"/>
    <property type="match status" value="1"/>
</dbReference>
<sequence length="319" mass="35359">CINKKKKAKKKSYKNSGVVKLISIQIEEEQTFLDYIAGGTQINFTVAIDFTASNGDPRQPNSLHYRDPQRPNAYTLAIKAVGEIIQDYDSDKMFPALGFGARLPPDGRVSHEFFLVMYYISVLFISHKGFISSKILYSYDFIFMMGVCCRLVACKSVWQMDKKAAKLCGEHVARFAAAFQEGSHYFILLIITDGVISDMPQTKQAIVQAASLPMSIIIVGVGPADFAAMEELDGDEVRISSHGHFAERDIVQFVPFREFLSGSSWITNQARLAKEVLAEIPDQFIEYMKKRGIKAKLPPQASASPPPTFSSIAGSSSTT</sequence>
<keyword evidence="2" id="KW-1133">Transmembrane helix</keyword>
<evidence type="ECO:0000313" key="5">
    <source>
        <dbReference type="RefSeq" id="XP_022257177.1"/>
    </source>
</evidence>
<keyword evidence="2" id="KW-0812">Transmembrane</keyword>
<accession>A0ABM1TMS1</accession>
<keyword evidence="2" id="KW-0472">Membrane</keyword>
<feature type="non-terminal residue" evidence="5">
    <location>
        <position position="1"/>
    </location>
</feature>
<dbReference type="InterPro" id="IPR045052">
    <property type="entry name" value="Copine"/>
</dbReference>
<feature type="compositionally biased region" description="Polar residues" evidence="1">
    <location>
        <begin position="309"/>
        <end position="319"/>
    </location>
</feature>